<sequence length="723" mass="76550">MPTDGGAAMPTDGGAALPTDGGAAMILVMAWSMLLLLLALVVTRAAIGQILPSDRSERSYAALAAAEAGIDDYRARLLAQPSYFREVDPTNLSLTGWAPVPGGSTNGEFTVAVDSSRAGSGGEILLYSTGRSGNISRTIEATLSKRSTLDYVYMSDIETPSPMLPGAYSTAAIAGAVGGQPTSQGVASSLCSRYWYQQGYISPTAQGNQRNLNFCQWAGIYSNERIVGKLHTNDVWRLDNVDLSGALDAGAISSACRSTADGLLAGEVGCSENRRFLSTSESGITSNNGASAIWPPASTPTYQGDAFRPASSGNATNRNPRYESVLELPQSPALLKKRASSTGCVFTGPTRIRFSVETGVGYMYVTSPDTLVTATACGGTTLKSSTSTPATQVTKKIALAGFTDLVLYVQDVPRPGQADDPDNDYDVNNRWTAGTEPTCKAKSTKIYPYVIPNDSVDKALFNSGSTYKGFPSEQADAASPWYANSCGSGDLYAQGSYKGSVTIATQSNIVLTSSLMDSTASLTTGQPSASSTSALGLVSEKFTYAYRPTKADRSWVGDWKSANAVDPKYNFALLAVDECFAAQDPYYSPRQGNIYLWGSLAQKYRCVVGSTGGYYKQYSFDSRLTRLHPPYMLELSTEPWEVQRYAELTPGIQPVGSKAWPLVTARDGVVTVQNAVVQAGSATVAVVGTTATVSATAARPVIVSYDVVSGATTETRRLVLMVE</sequence>
<name>A0A6J7IBM2_9ZZZZ</name>
<keyword evidence="1" id="KW-0812">Transmembrane</keyword>
<evidence type="ECO:0000313" key="2">
    <source>
        <dbReference type="EMBL" id="CAB4928259.1"/>
    </source>
</evidence>
<accession>A0A6J7IBM2</accession>
<keyword evidence="1" id="KW-1133">Transmembrane helix</keyword>
<keyword evidence="1" id="KW-0472">Membrane</keyword>
<organism evidence="2">
    <name type="scientific">freshwater metagenome</name>
    <dbReference type="NCBI Taxonomy" id="449393"/>
    <lineage>
        <taxon>unclassified sequences</taxon>
        <taxon>metagenomes</taxon>
        <taxon>ecological metagenomes</taxon>
    </lineage>
</organism>
<reference evidence="2" key="1">
    <citation type="submission" date="2020-05" db="EMBL/GenBank/DDBJ databases">
        <authorList>
            <person name="Chiriac C."/>
            <person name="Salcher M."/>
            <person name="Ghai R."/>
            <person name="Kavagutti S V."/>
        </authorList>
    </citation>
    <scope>NUCLEOTIDE SEQUENCE</scope>
</reference>
<proteinExistence type="predicted"/>
<protein>
    <submittedName>
        <fullName evidence="2">Unannotated protein</fullName>
    </submittedName>
</protein>
<evidence type="ECO:0000256" key="1">
    <source>
        <dbReference type="SAM" id="Phobius"/>
    </source>
</evidence>
<dbReference type="AlphaFoldDB" id="A0A6J7IBM2"/>
<feature type="transmembrane region" description="Helical" evidence="1">
    <location>
        <begin position="23"/>
        <end position="47"/>
    </location>
</feature>
<dbReference type="EMBL" id="CAFBNB010000086">
    <property type="protein sequence ID" value="CAB4928259.1"/>
    <property type="molecule type" value="Genomic_DNA"/>
</dbReference>
<gene>
    <name evidence="2" type="ORF">UFOPK3720_00588</name>
</gene>